<dbReference type="InterPro" id="IPR041627">
    <property type="entry name" value="AAA_lid_6"/>
</dbReference>
<comment type="caution">
    <text evidence="2">The sequence shown here is derived from an EMBL/GenBank/DDBJ whole genome shotgun (WGS) entry which is preliminary data.</text>
</comment>
<dbReference type="Proteomes" id="UP001500751">
    <property type="component" value="Unassembled WGS sequence"/>
</dbReference>
<reference evidence="3" key="1">
    <citation type="journal article" date="2019" name="Int. J. Syst. Evol. Microbiol.">
        <title>The Global Catalogue of Microorganisms (GCM) 10K type strain sequencing project: providing services to taxonomists for standard genome sequencing and annotation.</title>
        <authorList>
            <consortium name="The Broad Institute Genomics Platform"/>
            <consortium name="The Broad Institute Genome Sequencing Center for Infectious Disease"/>
            <person name="Wu L."/>
            <person name="Ma J."/>
        </authorList>
    </citation>
    <scope>NUCLEOTIDE SEQUENCE [LARGE SCALE GENOMIC DNA]</scope>
    <source>
        <strain evidence="3">JCM 16014</strain>
    </source>
</reference>
<evidence type="ECO:0000313" key="2">
    <source>
        <dbReference type="EMBL" id="GAA2046448.1"/>
    </source>
</evidence>
<proteinExistence type="predicted"/>
<evidence type="ECO:0000313" key="3">
    <source>
        <dbReference type="Proteomes" id="UP001500751"/>
    </source>
</evidence>
<evidence type="ECO:0000259" key="1">
    <source>
        <dbReference type="Pfam" id="PF17866"/>
    </source>
</evidence>
<keyword evidence="3" id="KW-1185">Reference proteome</keyword>
<organism evidence="2 3">
    <name type="scientific">Catenulispora yoronensis</name>
    <dbReference type="NCBI Taxonomy" id="450799"/>
    <lineage>
        <taxon>Bacteria</taxon>
        <taxon>Bacillati</taxon>
        <taxon>Actinomycetota</taxon>
        <taxon>Actinomycetes</taxon>
        <taxon>Catenulisporales</taxon>
        <taxon>Catenulisporaceae</taxon>
        <taxon>Catenulispora</taxon>
    </lineage>
</organism>
<dbReference type="Gene3D" id="1.10.8.60">
    <property type="match status" value="1"/>
</dbReference>
<protein>
    <recommendedName>
        <fullName evidence="1">CbbX AAA lid domain-containing protein</fullName>
    </recommendedName>
</protein>
<name>A0ABP5GL73_9ACTN</name>
<dbReference type="EMBL" id="BAAAQN010000041">
    <property type="protein sequence ID" value="GAA2046448.1"/>
    <property type="molecule type" value="Genomic_DNA"/>
</dbReference>
<sequence length="83" mass="8941">MASTGQNSFDDAATVELKFIMSRVCDSGRIDELGNARFVRNLYEKSIAQRDLRLADSGALLTTSAITTITADDLIAATSSLVR</sequence>
<accession>A0ABP5GL73</accession>
<gene>
    <name evidence="2" type="ORF">GCM10009839_58480</name>
</gene>
<dbReference type="RefSeq" id="WP_344668887.1">
    <property type="nucleotide sequence ID" value="NZ_BAAAQN010000041.1"/>
</dbReference>
<feature type="domain" description="CbbX AAA lid" evidence="1">
    <location>
        <begin position="12"/>
        <end position="74"/>
    </location>
</feature>
<dbReference type="Pfam" id="PF17866">
    <property type="entry name" value="AAA_lid_6"/>
    <property type="match status" value="1"/>
</dbReference>